<dbReference type="CDD" id="cd16664">
    <property type="entry name" value="RING-Ubox_PUB"/>
    <property type="match status" value="1"/>
</dbReference>
<dbReference type="InterPro" id="IPR058678">
    <property type="entry name" value="ARM_PUB"/>
</dbReference>
<dbReference type="Proteomes" id="UP000236161">
    <property type="component" value="Unassembled WGS sequence"/>
</dbReference>
<evidence type="ECO:0000256" key="2">
    <source>
        <dbReference type="ARBA" id="ARBA00004906"/>
    </source>
</evidence>
<keyword evidence="8" id="KW-1185">Reference proteome</keyword>
<dbReference type="GO" id="GO:0016567">
    <property type="term" value="P:protein ubiquitination"/>
    <property type="evidence" value="ECO:0007669"/>
    <property type="project" value="UniProtKB-UniRule"/>
</dbReference>
<comment type="function">
    <text evidence="5">Functions as an E3 ubiquitin ligase.</text>
</comment>
<dbReference type="InterPro" id="IPR003613">
    <property type="entry name" value="Ubox_domain"/>
</dbReference>
<evidence type="ECO:0000256" key="1">
    <source>
        <dbReference type="ARBA" id="ARBA00000900"/>
    </source>
</evidence>
<dbReference type="InterPro" id="IPR016024">
    <property type="entry name" value="ARM-type_fold"/>
</dbReference>
<dbReference type="SUPFAM" id="SSF57850">
    <property type="entry name" value="RING/U-box"/>
    <property type="match status" value="1"/>
</dbReference>
<keyword evidence="3 5" id="KW-0808">Transferase</keyword>
<dbReference type="PANTHER" id="PTHR22849:SF161">
    <property type="entry name" value="U-BOX DOMAIN-CONTAINING PROTEIN"/>
    <property type="match status" value="1"/>
</dbReference>
<evidence type="ECO:0000256" key="3">
    <source>
        <dbReference type="ARBA" id="ARBA00022679"/>
    </source>
</evidence>
<accession>A0A2H9ZRZ4</accession>
<reference evidence="7 8" key="1">
    <citation type="journal article" date="2017" name="Nature">
        <title>The Apostasia genome and the evolution of orchids.</title>
        <authorList>
            <person name="Zhang G.Q."/>
            <person name="Liu K.W."/>
            <person name="Li Z."/>
            <person name="Lohaus R."/>
            <person name="Hsiao Y.Y."/>
            <person name="Niu S.C."/>
            <person name="Wang J.Y."/>
            <person name="Lin Y.C."/>
            <person name="Xu Q."/>
            <person name="Chen L.J."/>
            <person name="Yoshida K."/>
            <person name="Fujiwara S."/>
            <person name="Wang Z.W."/>
            <person name="Zhang Y.Q."/>
            <person name="Mitsuda N."/>
            <person name="Wang M."/>
            <person name="Liu G.H."/>
            <person name="Pecoraro L."/>
            <person name="Huang H.X."/>
            <person name="Xiao X.J."/>
            <person name="Lin M."/>
            <person name="Wu X.Y."/>
            <person name="Wu W.L."/>
            <person name="Chen Y.Y."/>
            <person name="Chang S.B."/>
            <person name="Sakamoto S."/>
            <person name="Ohme-Takagi M."/>
            <person name="Yagi M."/>
            <person name="Zeng S.J."/>
            <person name="Shen C.Y."/>
            <person name="Yeh C.M."/>
            <person name="Luo Y.B."/>
            <person name="Tsai W.C."/>
            <person name="Van de Peer Y."/>
            <person name="Liu Z.J."/>
        </authorList>
    </citation>
    <scope>NUCLEOTIDE SEQUENCE [LARGE SCALE GENOMIC DNA]</scope>
    <source>
        <strain evidence="8">cv. Shenzhen</strain>
        <tissue evidence="7">Stem</tissue>
    </source>
</reference>
<dbReference type="PROSITE" id="PS51698">
    <property type="entry name" value="U_BOX"/>
    <property type="match status" value="1"/>
</dbReference>
<evidence type="ECO:0000256" key="5">
    <source>
        <dbReference type="RuleBase" id="RU369093"/>
    </source>
</evidence>
<dbReference type="EMBL" id="KZ454453">
    <property type="protein sequence ID" value="PKA46065.1"/>
    <property type="molecule type" value="Genomic_DNA"/>
</dbReference>
<name>A0A2H9ZRZ4_9ASPA</name>
<dbReference type="Gene3D" id="1.25.10.10">
    <property type="entry name" value="Leucine-rich Repeat Variant"/>
    <property type="match status" value="2"/>
</dbReference>
<dbReference type="FunFam" id="3.30.40.10:FF:000442">
    <property type="entry name" value="RING-type E3 ubiquitin transferase"/>
    <property type="match status" value="1"/>
</dbReference>
<dbReference type="InterPro" id="IPR045185">
    <property type="entry name" value="PUB22/23/24-like"/>
</dbReference>
<dbReference type="EC" id="2.3.2.27" evidence="5"/>
<dbReference type="Gene3D" id="3.30.40.10">
    <property type="entry name" value="Zinc/RING finger domain, C3HC4 (zinc finger)"/>
    <property type="match status" value="1"/>
</dbReference>
<dbReference type="InterPro" id="IPR013083">
    <property type="entry name" value="Znf_RING/FYVE/PHD"/>
</dbReference>
<dbReference type="PANTHER" id="PTHR22849">
    <property type="entry name" value="WDSAM1 PROTEIN"/>
    <property type="match status" value="1"/>
</dbReference>
<comment type="pathway">
    <text evidence="2 5">Protein modification; protein ubiquitination.</text>
</comment>
<comment type="catalytic activity">
    <reaction evidence="1 5">
        <text>S-ubiquitinyl-[E2 ubiquitin-conjugating enzyme]-L-cysteine + [acceptor protein]-L-lysine = [E2 ubiquitin-conjugating enzyme]-L-cysteine + N(6)-ubiquitinyl-[acceptor protein]-L-lysine.</text>
        <dbReference type="EC" id="2.3.2.27"/>
    </reaction>
</comment>
<dbReference type="GO" id="GO:0061630">
    <property type="term" value="F:ubiquitin protein ligase activity"/>
    <property type="evidence" value="ECO:0007669"/>
    <property type="project" value="UniProtKB-UniRule"/>
</dbReference>
<organism evidence="7 8">
    <name type="scientific">Apostasia shenzhenica</name>
    <dbReference type="NCBI Taxonomy" id="1088818"/>
    <lineage>
        <taxon>Eukaryota</taxon>
        <taxon>Viridiplantae</taxon>
        <taxon>Streptophyta</taxon>
        <taxon>Embryophyta</taxon>
        <taxon>Tracheophyta</taxon>
        <taxon>Spermatophyta</taxon>
        <taxon>Magnoliopsida</taxon>
        <taxon>Liliopsida</taxon>
        <taxon>Asparagales</taxon>
        <taxon>Orchidaceae</taxon>
        <taxon>Apostasioideae</taxon>
        <taxon>Apostasia</taxon>
    </lineage>
</organism>
<dbReference type="OrthoDB" id="10064100at2759"/>
<dbReference type="STRING" id="1088818.A0A2H9ZRZ4"/>
<dbReference type="Pfam" id="PF04564">
    <property type="entry name" value="U-box"/>
    <property type="match status" value="1"/>
</dbReference>
<dbReference type="InterPro" id="IPR011989">
    <property type="entry name" value="ARM-like"/>
</dbReference>
<dbReference type="InterPro" id="IPR045210">
    <property type="entry name" value="RING-Ubox_PUB"/>
</dbReference>
<dbReference type="SUPFAM" id="SSF48371">
    <property type="entry name" value="ARM repeat"/>
    <property type="match status" value="1"/>
</dbReference>
<keyword evidence="4 5" id="KW-0833">Ubl conjugation pathway</keyword>
<dbReference type="AlphaFoldDB" id="A0A2H9ZRZ4"/>
<evidence type="ECO:0000259" key="6">
    <source>
        <dbReference type="PROSITE" id="PS51698"/>
    </source>
</evidence>
<feature type="domain" description="U-box" evidence="6">
    <location>
        <begin position="31"/>
        <end position="109"/>
    </location>
</feature>
<dbReference type="SMART" id="SM00504">
    <property type="entry name" value="Ubox"/>
    <property type="match status" value="1"/>
</dbReference>
<dbReference type="Pfam" id="PF25598">
    <property type="entry name" value="ARM_PUB"/>
    <property type="match status" value="1"/>
</dbReference>
<sequence>MALRSFMAGVKLPFRRRSLASTDGKPTAELSIPFHFRCPISLDLMQDPVTLPTGITYDRQNIEAWLEGGNCTCPVTNQPFAFGAAGDELIPNHAIRRMIQDWCVAHRSHGIERIPTPKIPVTRAQIEEVLSEIAASCWRSDEARCLELVKKVKAWAAESDRNRRSISSNRAASGVLAAAFRRFPTEEILSALAGISPLNEEARQHLGSSESLKSIVFILRNGKISGRLYAILLVKDLAAETEQAEELARMEGLVEAVAAMVKEPISLQAAKASLAAAYYLSSSSWMTAARLVEMGLVPAVLEMLVDSEKSLCEKALGMLVEMLRTELGRKRAACHSLTVPVLVKKMFRVSDTATELAVSALWKLCRTNGGCGGETGETCAKEAMQFGAFQKLLLLLQVGCSESTKEKATELLRVMKGTNGAEECIESMDLRGIKRQI</sequence>
<proteinExistence type="predicted"/>
<protein>
    <recommendedName>
        <fullName evidence="5 6">U-box domain-containing protein</fullName>
        <ecNumber evidence="5">2.3.2.27</ecNumber>
    </recommendedName>
    <alternativeName>
        <fullName evidence="5">RING-type E3 ubiquitin transferase PUB</fullName>
    </alternativeName>
</protein>
<gene>
    <name evidence="7" type="primary">PUB20</name>
    <name evidence="7" type="ORF">AXF42_Ash020879</name>
</gene>
<dbReference type="UniPathway" id="UPA00143"/>
<evidence type="ECO:0000256" key="4">
    <source>
        <dbReference type="ARBA" id="ARBA00022786"/>
    </source>
</evidence>
<evidence type="ECO:0000313" key="8">
    <source>
        <dbReference type="Proteomes" id="UP000236161"/>
    </source>
</evidence>
<evidence type="ECO:0000313" key="7">
    <source>
        <dbReference type="EMBL" id="PKA46065.1"/>
    </source>
</evidence>